<evidence type="ECO:0000313" key="1">
    <source>
        <dbReference type="EMBL" id="GFZ04958.1"/>
    </source>
</evidence>
<reference evidence="1 2" key="1">
    <citation type="submission" date="2019-07" db="EMBL/GenBank/DDBJ databases">
        <title>De Novo Assembly of kiwifruit Actinidia rufa.</title>
        <authorList>
            <person name="Sugita-Konishi S."/>
            <person name="Sato K."/>
            <person name="Mori E."/>
            <person name="Abe Y."/>
            <person name="Kisaki G."/>
            <person name="Hamano K."/>
            <person name="Suezawa K."/>
            <person name="Otani M."/>
            <person name="Fukuda T."/>
            <person name="Manabe T."/>
            <person name="Gomi K."/>
            <person name="Tabuchi M."/>
            <person name="Akimitsu K."/>
            <person name="Kataoka I."/>
        </authorList>
    </citation>
    <scope>NUCLEOTIDE SEQUENCE [LARGE SCALE GENOMIC DNA]</scope>
    <source>
        <strain evidence="2">cv. Fuchu</strain>
    </source>
</reference>
<dbReference type="Proteomes" id="UP000585474">
    <property type="component" value="Unassembled WGS sequence"/>
</dbReference>
<protein>
    <submittedName>
        <fullName evidence="1">Uncharacterized protein</fullName>
    </submittedName>
</protein>
<sequence length="103" mass="11516">MVHGGIYTFGAGVDLSRRVRAWRDEVTRTPEVRGCRTSVEGVRANDFLTWVERGDCWGPPKLGIDLTSKLGVPRIDHPFPCLLFSKAASSQWSFWAPKDGLNI</sequence>
<proteinExistence type="predicted"/>
<organism evidence="1 2">
    <name type="scientific">Actinidia rufa</name>
    <dbReference type="NCBI Taxonomy" id="165716"/>
    <lineage>
        <taxon>Eukaryota</taxon>
        <taxon>Viridiplantae</taxon>
        <taxon>Streptophyta</taxon>
        <taxon>Embryophyta</taxon>
        <taxon>Tracheophyta</taxon>
        <taxon>Spermatophyta</taxon>
        <taxon>Magnoliopsida</taxon>
        <taxon>eudicotyledons</taxon>
        <taxon>Gunneridae</taxon>
        <taxon>Pentapetalae</taxon>
        <taxon>asterids</taxon>
        <taxon>Ericales</taxon>
        <taxon>Actinidiaceae</taxon>
        <taxon>Actinidia</taxon>
    </lineage>
</organism>
<evidence type="ECO:0000313" key="2">
    <source>
        <dbReference type="Proteomes" id="UP000585474"/>
    </source>
</evidence>
<dbReference type="EMBL" id="BJWL01000017">
    <property type="protein sequence ID" value="GFZ04958.1"/>
    <property type="molecule type" value="Genomic_DNA"/>
</dbReference>
<gene>
    <name evidence="1" type="ORF">Acr_17g0005300</name>
</gene>
<comment type="caution">
    <text evidence="1">The sequence shown here is derived from an EMBL/GenBank/DDBJ whole genome shotgun (WGS) entry which is preliminary data.</text>
</comment>
<dbReference type="AlphaFoldDB" id="A0A7J0G2H6"/>
<keyword evidence="2" id="KW-1185">Reference proteome</keyword>
<name>A0A7J0G2H6_9ERIC</name>
<accession>A0A7J0G2H6</accession>